<dbReference type="EMBL" id="JAACLJ010000001">
    <property type="protein sequence ID" value="KAF4595066.1"/>
    <property type="molecule type" value="Genomic_DNA"/>
</dbReference>
<dbReference type="AlphaFoldDB" id="A0A8H4VGQ1"/>
<name>A0A8H4VGQ1_9HYPO</name>
<dbReference type="OrthoDB" id="5237031at2759"/>
<comment type="caution">
    <text evidence="1">The sequence shown here is derived from an EMBL/GenBank/DDBJ whole genome shotgun (WGS) entry which is preliminary data.</text>
</comment>
<dbReference type="Proteomes" id="UP000562929">
    <property type="component" value="Unassembled WGS sequence"/>
</dbReference>
<reference evidence="1 2" key="1">
    <citation type="journal article" date="2020" name="G3 (Bethesda)">
        <title>Genetic Underpinnings of Host Manipulation by Ophiocordyceps as Revealed by Comparative Transcriptomics.</title>
        <authorList>
            <person name="Will I."/>
            <person name="Das B."/>
            <person name="Trinh T."/>
            <person name="Brachmann A."/>
            <person name="Ohm R.A."/>
            <person name="de Bekker C."/>
        </authorList>
    </citation>
    <scope>NUCLEOTIDE SEQUENCE [LARGE SCALE GENOMIC DNA]</scope>
    <source>
        <strain evidence="1 2">EC05</strain>
    </source>
</reference>
<keyword evidence="2" id="KW-1185">Reference proteome</keyword>
<gene>
    <name evidence="1" type="ORF">GQ602_000679</name>
</gene>
<organism evidence="1 2">
    <name type="scientific">Ophiocordyceps camponoti-floridani</name>
    <dbReference type="NCBI Taxonomy" id="2030778"/>
    <lineage>
        <taxon>Eukaryota</taxon>
        <taxon>Fungi</taxon>
        <taxon>Dikarya</taxon>
        <taxon>Ascomycota</taxon>
        <taxon>Pezizomycotina</taxon>
        <taxon>Sordariomycetes</taxon>
        <taxon>Hypocreomycetidae</taxon>
        <taxon>Hypocreales</taxon>
        <taxon>Ophiocordycipitaceae</taxon>
        <taxon>Ophiocordyceps</taxon>
    </lineage>
</organism>
<protein>
    <submittedName>
        <fullName evidence="1">Uncharacterized protein</fullName>
    </submittedName>
</protein>
<proteinExistence type="predicted"/>
<sequence>MATVGDMLQQHSANLVEMTGYVSGSHKRWTGYFHPINNLLVHTRIVEGGSLANYDRACIPLHADDNLRLNTPAVPLQPCRYDLNNEADREHWFHSEIVSPMLGAWYDFPNVRVAFYQRPTGEVCLDDWGDEKKFDKVVNLADRNCLCALVSDKALPGAAWLRL</sequence>
<accession>A0A8H4VGQ1</accession>
<evidence type="ECO:0000313" key="1">
    <source>
        <dbReference type="EMBL" id="KAF4595066.1"/>
    </source>
</evidence>
<evidence type="ECO:0000313" key="2">
    <source>
        <dbReference type="Proteomes" id="UP000562929"/>
    </source>
</evidence>